<evidence type="ECO:0000256" key="8">
    <source>
        <dbReference type="ARBA" id="ARBA00023170"/>
    </source>
</evidence>
<feature type="transmembrane region" description="Helical" evidence="10">
    <location>
        <begin position="93"/>
        <end position="112"/>
    </location>
</feature>
<dbReference type="AlphaFoldDB" id="A0AAD9REU4"/>
<keyword evidence="12" id="KW-1185">Reference proteome</keyword>
<feature type="transmembrane region" description="Helical" evidence="10">
    <location>
        <begin position="206"/>
        <end position="228"/>
    </location>
</feature>
<organism evidence="11 12">
    <name type="scientific">Odynerus spinipes</name>
    <dbReference type="NCBI Taxonomy" id="1348599"/>
    <lineage>
        <taxon>Eukaryota</taxon>
        <taxon>Metazoa</taxon>
        <taxon>Ecdysozoa</taxon>
        <taxon>Arthropoda</taxon>
        <taxon>Hexapoda</taxon>
        <taxon>Insecta</taxon>
        <taxon>Pterygota</taxon>
        <taxon>Neoptera</taxon>
        <taxon>Endopterygota</taxon>
        <taxon>Hymenoptera</taxon>
        <taxon>Apocrita</taxon>
        <taxon>Aculeata</taxon>
        <taxon>Vespoidea</taxon>
        <taxon>Vespidae</taxon>
        <taxon>Eumeninae</taxon>
        <taxon>Odynerus</taxon>
    </lineage>
</organism>
<dbReference type="Proteomes" id="UP001258017">
    <property type="component" value="Unassembled WGS sequence"/>
</dbReference>
<evidence type="ECO:0000256" key="2">
    <source>
        <dbReference type="ARBA" id="ARBA00022475"/>
    </source>
</evidence>
<dbReference type="GO" id="GO:0005886">
    <property type="term" value="C:plasma membrane"/>
    <property type="evidence" value="ECO:0007669"/>
    <property type="project" value="UniProtKB-SubCell"/>
</dbReference>
<name>A0AAD9REU4_9HYME</name>
<feature type="transmembrane region" description="Helical" evidence="10">
    <location>
        <begin position="41"/>
        <end position="58"/>
    </location>
</feature>
<keyword evidence="3" id="KW-0716">Sensory transduction</keyword>
<dbReference type="InterPro" id="IPR004117">
    <property type="entry name" value="7tm6_olfct_rcpt"/>
</dbReference>
<evidence type="ECO:0000313" key="11">
    <source>
        <dbReference type="EMBL" id="KAK2578377.1"/>
    </source>
</evidence>
<keyword evidence="4 10" id="KW-0812">Transmembrane</keyword>
<dbReference type="GO" id="GO:0005549">
    <property type="term" value="F:odorant binding"/>
    <property type="evidence" value="ECO:0007669"/>
    <property type="project" value="InterPro"/>
</dbReference>
<evidence type="ECO:0000256" key="7">
    <source>
        <dbReference type="ARBA" id="ARBA00023136"/>
    </source>
</evidence>
<comment type="subcellular location">
    <subcellularLocation>
        <location evidence="1">Cell membrane</location>
        <topology evidence="1">Multi-pass membrane protein</topology>
    </subcellularLocation>
</comment>
<evidence type="ECO:0000313" key="12">
    <source>
        <dbReference type="Proteomes" id="UP001258017"/>
    </source>
</evidence>
<evidence type="ECO:0000256" key="1">
    <source>
        <dbReference type="ARBA" id="ARBA00004651"/>
    </source>
</evidence>
<evidence type="ECO:0000256" key="6">
    <source>
        <dbReference type="ARBA" id="ARBA00022989"/>
    </source>
</evidence>
<dbReference type="PANTHER" id="PTHR21137">
    <property type="entry name" value="ODORANT RECEPTOR"/>
    <property type="match status" value="1"/>
</dbReference>
<keyword evidence="8" id="KW-0675">Receptor</keyword>
<evidence type="ECO:0000256" key="5">
    <source>
        <dbReference type="ARBA" id="ARBA00022725"/>
    </source>
</evidence>
<dbReference type="Pfam" id="PF02949">
    <property type="entry name" value="7tm_6"/>
    <property type="match status" value="1"/>
</dbReference>
<reference evidence="11" key="2">
    <citation type="journal article" date="2023" name="Commun. Biol.">
        <title>Intrasexual cuticular hydrocarbon dimorphism in a wasp sheds light on hydrocarbon biosynthesis genes in Hymenoptera.</title>
        <authorList>
            <person name="Moris V.C."/>
            <person name="Podsiadlowski L."/>
            <person name="Martin S."/>
            <person name="Oeyen J.P."/>
            <person name="Donath A."/>
            <person name="Petersen M."/>
            <person name="Wilbrandt J."/>
            <person name="Misof B."/>
            <person name="Liedtke D."/>
            <person name="Thamm M."/>
            <person name="Scheiner R."/>
            <person name="Schmitt T."/>
            <person name="Niehuis O."/>
        </authorList>
    </citation>
    <scope>NUCLEOTIDE SEQUENCE</scope>
    <source>
        <strain evidence="11">GBR_01_08_01A</strain>
    </source>
</reference>
<keyword evidence="6 10" id="KW-1133">Transmembrane helix</keyword>
<evidence type="ECO:0000256" key="3">
    <source>
        <dbReference type="ARBA" id="ARBA00022606"/>
    </source>
</evidence>
<feature type="transmembrane region" description="Helical" evidence="10">
    <location>
        <begin position="277"/>
        <end position="298"/>
    </location>
</feature>
<keyword evidence="9" id="KW-0807">Transducer</keyword>
<keyword evidence="7 10" id="KW-0472">Membrane</keyword>
<evidence type="ECO:0000256" key="4">
    <source>
        <dbReference type="ARBA" id="ARBA00022692"/>
    </source>
</evidence>
<gene>
    <name evidence="11" type="ORF">KPH14_000846</name>
</gene>
<feature type="non-terminal residue" evidence="11">
    <location>
        <position position="1"/>
    </location>
</feature>
<keyword evidence="2" id="KW-1003">Cell membrane</keyword>
<dbReference type="GO" id="GO:0004984">
    <property type="term" value="F:olfactory receptor activity"/>
    <property type="evidence" value="ECO:0007669"/>
    <property type="project" value="InterPro"/>
</dbReference>
<dbReference type="PANTHER" id="PTHR21137:SF35">
    <property type="entry name" value="ODORANT RECEPTOR 19A-RELATED"/>
    <property type="match status" value="1"/>
</dbReference>
<keyword evidence="5" id="KW-0552">Olfaction</keyword>
<sequence>WNSRSIAQLLMEIKQDFRVEKYERLEERLIFWKYNRLSCRYVLIGIPTMIMSLLLYYMKTIVVSIDMAIENASVNIHLPYRTRVFLDLHDTRIYFPIAILQIMVSIVVIFGYAGLDYLFAFLAFHIAAQFAILRCSIKDALQNTQYFRQSIKTLVLKHYRVIRLAQTLEDQFNMIILQQLVGTIIHICISIYNWIVVRVDDTGQNIQLICFVAYGSNTMITLFVYCYIGECLIQESINFGEAFYDCEWYNIPPIDLKLMQICTVRARKPLQLTSGKFFVLSLCTFTDTLKASIGYFSVLRNFL</sequence>
<reference evidence="11" key="1">
    <citation type="submission" date="2021-08" db="EMBL/GenBank/DDBJ databases">
        <authorList>
            <person name="Misof B."/>
            <person name="Oliver O."/>
            <person name="Podsiadlowski L."/>
            <person name="Donath A."/>
            <person name="Peters R."/>
            <person name="Mayer C."/>
            <person name="Rust J."/>
            <person name="Gunkel S."/>
            <person name="Lesny P."/>
            <person name="Martin S."/>
            <person name="Oeyen J.P."/>
            <person name="Petersen M."/>
            <person name="Panagiotis P."/>
            <person name="Wilbrandt J."/>
            <person name="Tanja T."/>
        </authorList>
    </citation>
    <scope>NUCLEOTIDE SEQUENCE</scope>
    <source>
        <strain evidence="11">GBR_01_08_01A</strain>
        <tissue evidence="11">Thorax + abdomen</tissue>
    </source>
</reference>
<evidence type="ECO:0000256" key="10">
    <source>
        <dbReference type="SAM" id="Phobius"/>
    </source>
</evidence>
<proteinExistence type="predicted"/>
<evidence type="ECO:0000256" key="9">
    <source>
        <dbReference type="ARBA" id="ARBA00023224"/>
    </source>
</evidence>
<feature type="transmembrane region" description="Helical" evidence="10">
    <location>
        <begin position="172"/>
        <end position="194"/>
    </location>
</feature>
<protein>
    <recommendedName>
        <fullName evidence="13">Odorant receptor</fullName>
    </recommendedName>
</protein>
<accession>A0AAD9REU4</accession>
<dbReference type="GO" id="GO:0007165">
    <property type="term" value="P:signal transduction"/>
    <property type="evidence" value="ECO:0007669"/>
    <property type="project" value="UniProtKB-KW"/>
</dbReference>
<dbReference type="EMBL" id="JAIFRP010000365">
    <property type="protein sequence ID" value="KAK2578377.1"/>
    <property type="molecule type" value="Genomic_DNA"/>
</dbReference>
<comment type="caution">
    <text evidence="11">The sequence shown here is derived from an EMBL/GenBank/DDBJ whole genome shotgun (WGS) entry which is preliminary data.</text>
</comment>
<evidence type="ECO:0008006" key="13">
    <source>
        <dbReference type="Google" id="ProtNLM"/>
    </source>
</evidence>